<evidence type="ECO:0000256" key="1">
    <source>
        <dbReference type="SAM" id="SignalP"/>
    </source>
</evidence>
<dbReference type="RefSeq" id="WP_126865760.1">
    <property type="nucleotide sequence ID" value="NZ_JAUSTX010000017.1"/>
</dbReference>
<keyword evidence="3" id="KW-1185">Reference proteome</keyword>
<feature type="signal peptide" evidence="1">
    <location>
        <begin position="1"/>
        <end position="23"/>
    </location>
</feature>
<dbReference type="OrthoDB" id="2861041at2"/>
<dbReference type="Proteomes" id="UP000267430">
    <property type="component" value="Unassembled WGS sequence"/>
</dbReference>
<comment type="caution">
    <text evidence="2">The sequence shown here is derived from an EMBL/GenBank/DDBJ whole genome shotgun (WGS) entry which is preliminary data.</text>
</comment>
<name>A0A433HGX4_9BACI</name>
<gene>
    <name evidence="2" type="ORF">ELQ35_15380</name>
</gene>
<accession>A0A433HGX4</accession>
<evidence type="ECO:0008006" key="4">
    <source>
        <dbReference type="Google" id="ProtNLM"/>
    </source>
</evidence>
<keyword evidence="1" id="KW-0732">Signal</keyword>
<proteinExistence type="predicted"/>
<organism evidence="2 3">
    <name type="scientific">Peribacillus cavernae</name>
    <dbReference type="NCBI Taxonomy" id="1674310"/>
    <lineage>
        <taxon>Bacteria</taxon>
        <taxon>Bacillati</taxon>
        <taxon>Bacillota</taxon>
        <taxon>Bacilli</taxon>
        <taxon>Bacillales</taxon>
        <taxon>Bacillaceae</taxon>
        <taxon>Peribacillus</taxon>
    </lineage>
</organism>
<dbReference type="AlphaFoldDB" id="A0A433HGX4"/>
<dbReference type="EMBL" id="RYZZ01000023">
    <property type="protein sequence ID" value="RUQ27549.1"/>
    <property type="molecule type" value="Genomic_DNA"/>
</dbReference>
<evidence type="ECO:0000313" key="2">
    <source>
        <dbReference type="EMBL" id="RUQ27549.1"/>
    </source>
</evidence>
<reference evidence="2 3" key="1">
    <citation type="submission" date="2018-12" db="EMBL/GenBank/DDBJ databases">
        <title>Bacillus chawlae sp. nov., Bacillus glennii sp. nov., and Bacillus saganii sp. nov. Isolated from the Vehicle Assembly Building at Kennedy Space Center where the Viking Spacecraft were Assembled.</title>
        <authorList>
            <person name="Seuylemezian A."/>
            <person name="Vaishampayan P."/>
        </authorList>
    </citation>
    <scope>NUCLEOTIDE SEQUENCE [LARGE SCALE GENOMIC DNA]</scope>
    <source>
        <strain evidence="2 3">L5</strain>
    </source>
</reference>
<protein>
    <recommendedName>
        <fullName evidence="4">OmpH family outer membrane protein</fullName>
    </recommendedName>
</protein>
<sequence length="189" mass="20691">MKKSFVLLFSIFLTLAFGTGAFAAENGDVEKALKLIEKTNQAIDTKIDKAVAKADKLQGDYFSDIQSVKGADVIVSLREEQSRMEAGLLAETDSDKAAAIKERLAAIDAEVISAENSLKQQSEFFAERTAQFHAELDQLIYDLDKQTAGMTAKTIEAAAELGVTAVCEWKHVKIAHKWVWIDPIQPVGS</sequence>
<evidence type="ECO:0000313" key="3">
    <source>
        <dbReference type="Proteomes" id="UP000267430"/>
    </source>
</evidence>
<feature type="chain" id="PRO_5019126889" description="OmpH family outer membrane protein" evidence="1">
    <location>
        <begin position="24"/>
        <end position="189"/>
    </location>
</feature>